<feature type="domain" description="L,D-TPase catalytic" evidence="8">
    <location>
        <begin position="6"/>
        <end position="177"/>
    </location>
</feature>
<dbReference type="InterPro" id="IPR005490">
    <property type="entry name" value="LD_TPept_cat_dom"/>
</dbReference>
<comment type="pathway">
    <text evidence="1 7">Cell wall biogenesis; peptidoglycan biosynthesis.</text>
</comment>
<evidence type="ECO:0000256" key="7">
    <source>
        <dbReference type="PROSITE-ProRule" id="PRU01373"/>
    </source>
</evidence>
<name>A0A9W6FKE7_XANFL</name>
<feature type="active site" description="Nucleophile" evidence="7">
    <location>
        <position position="153"/>
    </location>
</feature>
<dbReference type="PANTHER" id="PTHR38589">
    <property type="entry name" value="BLR0621 PROTEIN"/>
    <property type="match status" value="1"/>
</dbReference>
<dbReference type="PANTHER" id="PTHR38589:SF1">
    <property type="entry name" value="BLR0621 PROTEIN"/>
    <property type="match status" value="1"/>
</dbReference>
<dbReference type="SUPFAM" id="SSF141523">
    <property type="entry name" value="L,D-transpeptidase catalytic domain-like"/>
    <property type="match status" value="1"/>
</dbReference>
<gene>
    <name evidence="9" type="ORF">XFLAVUS301_05120</name>
</gene>
<evidence type="ECO:0000313" key="10">
    <source>
        <dbReference type="Proteomes" id="UP001144397"/>
    </source>
</evidence>
<dbReference type="GO" id="GO:0004180">
    <property type="term" value="F:carboxypeptidase activity"/>
    <property type="evidence" value="ECO:0007669"/>
    <property type="project" value="UniProtKB-ARBA"/>
</dbReference>
<dbReference type="Pfam" id="PF03734">
    <property type="entry name" value="YkuD"/>
    <property type="match status" value="1"/>
</dbReference>
<comment type="caution">
    <text evidence="9">The sequence shown here is derived from an EMBL/GenBank/DDBJ whole genome shotgun (WGS) entry which is preliminary data.</text>
</comment>
<evidence type="ECO:0000256" key="2">
    <source>
        <dbReference type="ARBA" id="ARBA00005992"/>
    </source>
</evidence>
<dbReference type="AlphaFoldDB" id="A0A9W6FKE7"/>
<dbReference type="GO" id="GO:0008360">
    <property type="term" value="P:regulation of cell shape"/>
    <property type="evidence" value="ECO:0007669"/>
    <property type="project" value="UniProtKB-UniRule"/>
</dbReference>
<dbReference type="EMBL" id="BSDO01000001">
    <property type="protein sequence ID" value="GLI20838.1"/>
    <property type="molecule type" value="Genomic_DNA"/>
</dbReference>
<evidence type="ECO:0000256" key="6">
    <source>
        <dbReference type="ARBA" id="ARBA00023316"/>
    </source>
</evidence>
<feature type="active site" description="Proton donor/acceptor" evidence="7">
    <location>
        <position position="141"/>
    </location>
</feature>
<dbReference type="CDD" id="cd16913">
    <property type="entry name" value="YkuD_like"/>
    <property type="match status" value="1"/>
</dbReference>
<evidence type="ECO:0000313" key="9">
    <source>
        <dbReference type="EMBL" id="GLI20838.1"/>
    </source>
</evidence>
<dbReference type="InterPro" id="IPR038063">
    <property type="entry name" value="Transpep_catalytic_dom"/>
</dbReference>
<organism evidence="9 10">
    <name type="scientific">Xanthobacter flavus</name>
    <dbReference type="NCBI Taxonomy" id="281"/>
    <lineage>
        <taxon>Bacteria</taxon>
        <taxon>Pseudomonadati</taxon>
        <taxon>Pseudomonadota</taxon>
        <taxon>Alphaproteobacteria</taxon>
        <taxon>Hyphomicrobiales</taxon>
        <taxon>Xanthobacteraceae</taxon>
        <taxon>Xanthobacter</taxon>
    </lineage>
</organism>
<proteinExistence type="inferred from homology"/>
<evidence type="ECO:0000259" key="8">
    <source>
        <dbReference type="PROSITE" id="PS52029"/>
    </source>
</evidence>
<reference evidence="9" key="1">
    <citation type="submission" date="2022-12" db="EMBL/GenBank/DDBJ databases">
        <title>Reference genome sequencing for broad-spectrum identification of bacterial and archaeal isolates by mass spectrometry.</title>
        <authorList>
            <person name="Sekiguchi Y."/>
            <person name="Tourlousse D.M."/>
        </authorList>
    </citation>
    <scope>NUCLEOTIDE SEQUENCE</scope>
    <source>
        <strain evidence="9">301</strain>
    </source>
</reference>
<evidence type="ECO:0000256" key="4">
    <source>
        <dbReference type="ARBA" id="ARBA00022960"/>
    </source>
</evidence>
<accession>A0A9W6FKE7</accession>
<sequence>MGISRIAVSRRPGARHLGILRAGGLSIPVALGRSGIAADKREGDGRTPAGRWRILALLYRPDHGPRPVSRLPARTIRPDDGWCDDRADRRYNHPVTLPIGGPRKVSHEKMWRDDTLYDLVLVIDHNQRPRIAGRGSAVFVHLARPGFKPTEGCVALRRADMKRLLARLRPGAVIDIV</sequence>
<dbReference type="Proteomes" id="UP001144397">
    <property type="component" value="Unassembled WGS sequence"/>
</dbReference>
<dbReference type="PROSITE" id="PS52029">
    <property type="entry name" value="LD_TPASE"/>
    <property type="match status" value="1"/>
</dbReference>
<keyword evidence="4 7" id="KW-0133">Cell shape</keyword>
<dbReference type="GO" id="GO:0071555">
    <property type="term" value="P:cell wall organization"/>
    <property type="evidence" value="ECO:0007669"/>
    <property type="project" value="UniProtKB-UniRule"/>
</dbReference>
<keyword evidence="6 7" id="KW-0961">Cell wall biogenesis/degradation</keyword>
<evidence type="ECO:0000256" key="1">
    <source>
        <dbReference type="ARBA" id="ARBA00004752"/>
    </source>
</evidence>
<comment type="similarity">
    <text evidence="2">Belongs to the YkuD family.</text>
</comment>
<evidence type="ECO:0000256" key="3">
    <source>
        <dbReference type="ARBA" id="ARBA00022679"/>
    </source>
</evidence>
<keyword evidence="3" id="KW-0808">Transferase</keyword>
<keyword evidence="5 7" id="KW-0573">Peptidoglycan synthesis</keyword>
<dbReference type="GO" id="GO:0009252">
    <property type="term" value="P:peptidoglycan biosynthetic process"/>
    <property type="evidence" value="ECO:0007669"/>
    <property type="project" value="UniProtKB-KW"/>
</dbReference>
<evidence type="ECO:0000256" key="5">
    <source>
        <dbReference type="ARBA" id="ARBA00022984"/>
    </source>
</evidence>
<dbReference type="GO" id="GO:0016740">
    <property type="term" value="F:transferase activity"/>
    <property type="evidence" value="ECO:0007669"/>
    <property type="project" value="UniProtKB-KW"/>
</dbReference>
<protein>
    <recommendedName>
        <fullName evidence="8">L,D-TPase catalytic domain-containing protein</fullName>
    </recommendedName>
</protein>